<protein>
    <submittedName>
        <fullName evidence="13">RECEPTOR-LIKE PROTEIN 55</fullName>
    </submittedName>
</protein>
<reference evidence="13" key="2">
    <citation type="journal article" date="2023" name="Int. J. Mol. Sci.">
        <title>De Novo Assembly and Annotation of 11 Diverse Shrub Willow (Salix) Genomes Reveals Novel Gene Organization in Sex-Linked Regions.</title>
        <authorList>
            <person name="Hyden B."/>
            <person name="Feng K."/>
            <person name="Yates T.B."/>
            <person name="Jawdy S."/>
            <person name="Cereghino C."/>
            <person name="Smart L.B."/>
            <person name="Muchero W."/>
        </authorList>
    </citation>
    <scope>NUCLEOTIDE SEQUENCE</scope>
    <source>
        <tissue evidence="13">Shoot tip</tissue>
    </source>
</reference>
<evidence type="ECO:0000313" key="14">
    <source>
        <dbReference type="Proteomes" id="UP001151532"/>
    </source>
</evidence>
<dbReference type="SUPFAM" id="SSF52058">
    <property type="entry name" value="L domain-like"/>
    <property type="match status" value="1"/>
</dbReference>
<feature type="domain" description="Protein kinase" evidence="12">
    <location>
        <begin position="1"/>
        <end position="249"/>
    </location>
</feature>
<dbReference type="PANTHER" id="PTHR48006">
    <property type="entry name" value="LEUCINE-RICH REPEAT-CONTAINING PROTEIN DDB_G0281931-RELATED"/>
    <property type="match status" value="1"/>
</dbReference>
<keyword evidence="14" id="KW-1185">Reference proteome</keyword>
<evidence type="ECO:0000256" key="1">
    <source>
        <dbReference type="ARBA" id="ARBA00004191"/>
    </source>
</evidence>
<keyword evidence="3" id="KW-0964">Secreted</keyword>
<evidence type="ECO:0000256" key="5">
    <source>
        <dbReference type="ARBA" id="ARBA00022692"/>
    </source>
</evidence>
<dbReference type="Proteomes" id="UP001151532">
    <property type="component" value="Chromosome 17"/>
</dbReference>
<dbReference type="InterPro" id="IPR001611">
    <property type="entry name" value="Leu-rich_rpt"/>
</dbReference>
<evidence type="ECO:0000256" key="9">
    <source>
        <dbReference type="ARBA" id="ARBA00023136"/>
    </source>
</evidence>
<keyword evidence="7" id="KW-0677">Repeat</keyword>
<dbReference type="AlphaFoldDB" id="A0A9Q0UPP7"/>
<keyword evidence="5 11" id="KW-0812">Transmembrane</keyword>
<sequence>MGTMYKATLPDGSFLAVKRIVDFHQFEEQIVSELKTLGTLNHKNLLPLFGFCVESNTRLLVYKYASNGNLFDWIQSVKHRRKILPWPLRLKIAVGVARGLARIHHGCWGQVAHLNISSKCILLDRDFEPKLSNFGKAILRSMTSASGVHDFCEMAVVKEDVHGFGVVLLELITGMDCSRVDCSSNGILNEWIGHLLSNSYFHDAMDRFLIGRGFEDEIFQLLKVACNCLDCIPDQRPTMIQVYRDIKAITERCEVVDGSEIQTQPEIRSATSQDHKQDQLFPVSVMFINQHVSTLEKRVTRMSYADLNDATDSFSENNVIGQGKVGILYKASLPNGYVLAVKKLHDFQFLEEQFISELKILGPLRHINLLPLLGFYIEQNQRFLVYEYMPNGNLYDWLHPKEESPEKVMEWGVRVKIAIGLARGLAWIHQNCHTVRVIHLDISSKCILLDRNFQPKLSNFGEAMLIRSTCTSSVNSELWEMAFVKEDVHGFGVVLLELITRVDPGNMTDSSNNVLDEWTDHLLSSSSSYGAIDKSLIGQGFDAEIFQLLKVACRCVDPVPDRRPTMLQVRSRRATDIYCLKSIKDSVIDPHGYLNSSWNFDNITEGSVCNFLGVECWHPSENRVLNIRLPDLGLKGQFPRGLENCTSLTGLDFSLNKLQGPIPSDICKRLPLLTTLDLSFNNFSGEIPSSIGDCRYLNTLRLDNNKIIGHIPPQIGQLDRIKVFSVANNQLSGPLPNFFGTAFSYDSFANNTGLCGKPLKKCSSHQRKFDYSFKGGFVIGYLVFSISVAICFTSYCVPWVYAGERKKKITILGMMMLMRRRKHKITEDDQAESSLLEEGTKEVSTLEKRVTRMSYADLNDATDNFSENNVIGQGKVGVLYKASLPNGYVLAVKKLHAFQFLEEQFISELKILGSLRHINLLPLLGFCIEQNQRFLVYEYMPNGNLYDWLHPKEESQEKVMEWGVRVKIAIGLARGLAWIHQNCHTVRVIHLDISSKCILLDRNFQPKLSNFGEAMLMSSTCTSSVNSELWEMAFVREDVHGFGVVLLELITRVDPRNMTDSSNNILHEWTDHLLSSSSSYGAIDKSLIGRGFDAEIFQLLKVACRCVDPIPDRRSTMIQVYEDIKAIRERCDLADDSENLLRPEICPTTSEISVEIERA</sequence>
<dbReference type="GO" id="GO:0005524">
    <property type="term" value="F:ATP binding"/>
    <property type="evidence" value="ECO:0007669"/>
    <property type="project" value="InterPro"/>
</dbReference>
<reference evidence="13" key="1">
    <citation type="submission" date="2022-11" db="EMBL/GenBank/DDBJ databases">
        <authorList>
            <person name="Hyden B.L."/>
            <person name="Feng K."/>
            <person name="Yates T."/>
            <person name="Jawdy S."/>
            <person name="Smart L.B."/>
            <person name="Muchero W."/>
        </authorList>
    </citation>
    <scope>NUCLEOTIDE SEQUENCE</scope>
    <source>
        <tissue evidence="13">Shoot tip</tissue>
    </source>
</reference>
<evidence type="ECO:0000256" key="4">
    <source>
        <dbReference type="ARBA" id="ARBA00022614"/>
    </source>
</evidence>
<proteinExistence type="inferred from homology"/>
<dbReference type="EMBL" id="JAPFFK010000011">
    <property type="protein sequence ID" value="KAJ6734074.1"/>
    <property type="molecule type" value="Genomic_DNA"/>
</dbReference>
<dbReference type="Pfam" id="PF08263">
    <property type="entry name" value="LRRNT_2"/>
    <property type="match status" value="1"/>
</dbReference>
<keyword evidence="6" id="KW-0732">Signal</keyword>
<feature type="domain" description="Protein kinase" evidence="12">
    <location>
        <begin position="314"/>
        <end position="594"/>
    </location>
</feature>
<dbReference type="Pfam" id="PF00069">
    <property type="entry name" value="Pkinase"/>
    <property type="match status" value="3"/>
</dbReference>
<evidence type="ECO:0000256" key="8">
    <source>
        <dbReference type="ARBA" id="ARBA00022989"/>
    </source>
</evidence>
<dbReference type="GO" id="GO:0016020">
    <property type="term" value="C:membrane"/>
    <property type="evidence" value="ECO:0007669"/>
    <property type="project" value="UniProtKB-SubCell"/>
</dbReference>
<dbReference type="FunFam" id="3.80.10.10:FF:000400">
    <property type="entry name" value="Nuclear pore complex protein NUP107"/>
    <property type="match status" value="1"/>
</dbReference>
<evidence type="ECO:0000313" key="13">
    <source>
        <dbReference type="EMBL" id="KAJ6734074.1"/>
    </source>
</evidence>
<dbReference type="GO" id="GO:0004672">
    <property type="term" value="F:protein kinase activity"/>
    <property type="evidence" value="ECO:0007669"/>
    <property type="project" value="InterPro"/>
</dbReference>
<keyword evidence="8 11" id="KW-1133">Transmembrane helix</keyword>
<dbReference type="SUPFAM" id="SSF56112">
    <property type="entry name" value="Protein kinase-like (PK-like)"/>
    <property type="match status" value="3"/>
</dbReference>
<feature type="transmembrane region" description="Helical" evidence="11">
    <location>
        <begin position="778"/>
        <end position="801"/>
    </location>
</feature>
<keyword evidence="9 11" id="KW-0472">Membrane</keyword>
<feature type="domain" description="Protein kinase" evidence="12">
    <location>
        <begin position="865"/>
        <end position="1127"/>
    </location>
</feature>
<dbReference type="InterPro" id="IPR011009">
    <property type="entry name" value="Kinase-like_dom_sf"/>
</dbReference>
<dbReference type="PROSITE" id="PS50011">
    <property type="entry name" value="PROTEIN_KINASE_DOM"/>
    <property type="match status" value="3"/>
</dbReference>
<evidence type="ECO:0000256" key="6">
    <source>
        <dbReference type="ARBA" id="ARBA00022729"/>
    </source>
</evidence>
<dbReference type="Gene3D" id="1.10.510.10">
    <property type="entry name" value="Transferase(Phosphotransferase) domain 1"/>
    <property type="match status" value="3"/>
</dbReference>
<name>A0A9Q0UPP7_SALPP</name>
<evidence type="ECO:0000256" key="3">
    <source>
        <dbReference type="ARBA" id="ARBA00022512"/>
    </source>
</evidence>
<organism evidence="13 14">
    <name type="scientific">Salix purpurea</name>
    <name type="common">Purple osier willow</name>
    <dbReference type="NCBI Taxonomy" id="77065"/>
    <lineage>
        <taxon>Eukaryota</taxon>
        <taxon>Viridiplantae</taxon>
        <taxon>Streptophyta</taxon>
        <taxon>Embryophyta</taxon>
        <taxon>Tracheophyta</taxon>
        <taxon>Spermatophyta</taxon>
        <taxon>Magnoliopsida</taxon>
        <taxon>eudicotyledons</taxon>
        <taxon>Gunneridae</taxon>
        <taxon>Pentapetalae</taxon>
        <taxon>rosids</taxon>
        <taxon>fabids</taxon>
        <taxon>Malpighiales</taxon>
        <taxon>Salicaceae</taxon>
        <taxon>Saliceae</taxon>
        <taxon>Salix</taxon>
    </lineage>
</organism>
<dbReference type="InterPro" id="IPR000719">
    <property type="entry name" value="Prot_kinase_dom"/>
</dbReference>
<evidence type="ECO:0000256" key="11">
    <source>
        <dbReference type="SAM" id="Phobius"/>
    </source>
</evidence>
<dbReference type="PANTHER" id="PTHR48006:SF88">
    <property type="entry name" value="LRR RECEPTOR-LIKE KINASE FAMILY PROTEIN"/>
    <property type="match status" value="1"/>
</dbReference>
<evidence type="ECO:0000256" key="7">
    <source>
        <dbReference type="ARBA" id="ARBA00022737"/>
    </source>
</evidence>
<comment type="caution">
    <text evidence="13">The sequence shown here is derived from an EMBL/GenBank/DDBJ whole genome shotgun (WGS) entry which is preliminary data.</text>
</comment>
<gene>
    <name evidence="13" type="ORF">OIU79_001356</name>
</gene>
<dbReference type="InterPro" id="IPR051824">
    <property type="entry name" value="LRR_Rcpt-Like_S/T_Kinase"/>
</dbReference>
<keyword evidence="4" id="KW-0433">Leucine-rich repeat</keyword>
<dbReference type="InterPro" id="IPR032675">
    <property type="entry name" value="LRR_dom_sf"/>
</dbReference>
<accession>A0A9Q0UPP7</accession>
<evidence type="ECO:0000256" key="10">
    <source>
        <dbReference type="ARBA" id="ARBA00038043"/>
    </source>
</evidence>
<dbReference type="Pfam" id="PF00560">
    <property type="entry name" value="LRR_1"/>
    <property type="match status" value="2"/>
</dbReference>
<keyword evidence="3" id="KW-0134">Cell wall</keyword>
<comment type="similarity">
    <text evidence="10">Belongs to the polygalacturonase-inhibiting protein family.</text>
</comment>
<keyword evidence="13" id="KW-0675">Receptor</keyword>
<evidence type="ECO:0000259" key="12">
    <source>
        <dbReference type="PROSITE" id="PS50011"/>
    </source>
</evidence>
<dbReference type="OrthoDB" id="2151624at2759"/>
<dbReference type="Gene3D" id="3.30.200.20">
    <property type="entry name" value="Phosphorylase Kinase, domain 1"/>
    <property type="match status" value="3"/>
</dbReference>
<comment type="subcellular location">
    <subcellularLocation>
        <location evidence="2">Membrane</location>
        <topology evidence="2">Single-pass type I membrane protein</topology>
    </subcellularLocation>
    <subcellularLocation>
        <location evidence="1">Secreted</location>
        <location evidence="1">Cell wall</location>
    </subcellularLocation>
</comment>
<dbReference type="Gene3D" id="3.80.10.10">
    <property type="entry name" value="Ribonuclease Inhibitor"/>
    <property type="match status" value="1"/>
</dbReference>
<evidence type="ECO:0000256" key="2">
    <source>
        <dbReference type="ARBA" id="ARBA00004479"/>
    </source>
</evidence>
<dbReference type="InterPro" id="IPR013210">
    <property type="entry name" value="LRR_N_plant-typ"/>
</dbReference>